<dbReference type="Proteomes" id="UP000612055">
    <property type="component" value="Unassembled WGS sequence"/>
</dbReference>
<proteinExistence type="predicted"/>
<feature type="compositionally biased region" description="Pro residues" evidence="1">
    <location>
        <begin position="1270"/>
        <end position="1281"/>
    </location>
</feature>
<evidence type="ECO:0000313" key="3">
    <source>
        <dbReference type="Proteomes" id="UP000612055"/>
    </source>
</evidence>
<evidence type="ECO:0000256" key="1">
    <source>
        <dbReference type="SAM" id="MobiDB-lite"/>
    </source>
</evidence>
<feature type="compositionally biased region" description="Low complexity" evidence="1">
    <location>
        <begin position="324"/>
        <end position="366"/>
    </location>
</feature>
<feature type="compositionally biased region" description="Low complexity" evidence="1">
    <location>
        <begin position="1287"/>
        <end position="1296"/>
    </location>
</feature>
<name>A0A836C1V2_9CHLO</name>
<reference evidence="2" key="1">
    <citation type="journal article" date="2020" name="bioRxiv">
        <title>Comparative genomics of Chlamydomonas.</title>
        <authorList>
            <person name="Craig R.J."/>
            <person name="Hasan A.R."/>
            <person name="Ness R.W."/>
            <person name="Keightley P.D."/>
        </authorList>
    </citation>
    <scope>NUCLEOTIDE SEQUENCE</scope>
    <source>
        <strain evidence="2">CCAP 11/70</strain>
    </source>
</reference>
<comment type="caution">
    <text evidence="2">The sequence shown here is derived from an EMBL/GenBank/DDBJ whole genome shotgun (WGS) entry which is preliminary data.</text>
</comment>
<feature type="compositionally biased region" description="Low complexity" evidence="1">
    <location>
        <begin position="1437"/>
        <end position="1446"/>
    </location>
</feature>
<dbReference type="EMBL" id="JAEHOE010000015">
    <property type="protein sequence ID" value="KAG2497170.1"/>
    <property type="molecule type" value="Genomic_DNA"/>
</dbReference>
<feature type="region of interest" description="Disordered" evidence="1">
    <location>
        <begin position="1238"/>
        <end position="1343"/>
    </location>
</feature>
<keyword evidence="3" id="KW-1185">Reference proteome</keyword>
<accession>A0A836C1V2</accession>
<feature type="compositionally biased region" description="Basic residues" evidence="1">
    <location>
        <begin position="367"/>
        <end position="376"/>
    </location>
</feature>
<evidence type="ECO:0000313" key="2">
    <source>
        <dbReference type="EMBL" id="KAG2497170.1"/>
    </source>
</evidence>
<feature type="compositionally biased region" description="Pro residues" evidence="1">
    <location>
        <begin position="1328"/>
        <end position="1339"/>
    </location>
</feature>
<feature type="region of interest" description="Disordered" evidence="1">
    <location>
        <begin position="250"/>
        <end position="392"/>
    </location>
</feature>
<gene>
    <name evidence="2" type="ORF">HYH03_004760</name>
</gene>
<feature type="region of interest" description="Disordered" evidence="1">
    <location>
        <begin position="1417"/>
        <end position="1460"/>
    </location>
</feature>
<feature type="region of interest" description="Disordered" evidence="1">
    <location>
        <begin position="664"/>
        <end position="740"/>
    </location>
</feature>
<feature type="compositionally biased region" description="Basic and acidic residues" evidence="1">
    <location>
        <begin position="678"/>
        <end position="691"/>
    </location>
</feature>
<protein>
    <submittedName>
        <fullName evidence="2">Uncharacterized protein</fullName>
    </submittedName>
</protein>
<feature type="compositionally biased region" description="Basic and acidic residues" evidence="1">
    <location>
        <begin position="299"/>
        <end position="319"/>
    </location>
</feature>
<sequence length="1637" mass="174428">MHLGNQLLPVPEVLGALLLTRGEIVQLVASENALVLSGVDGVSNAARPLDIGGAFVALQASIAGSSGSTTVVRRLHSADLSRQLVRVDGGGEAHPLAAVLPGPPTAQQWREACRELAGRLLRGEAEHVTAAELRSVCERLAVLQRCAAELPAPGQPVDAARRKALERVLAACEMDARTWELWRQELGKWRWDAERHAQLAATGGPVKPRPVAACSIAGAVAALKNAAVNGVEAAVDSPAATAPPCPSLGAAAAGSGPGREAHSAGSGGVGPKRCRDGAGASDDDCDVGKEPAFKQYRCTADDKGKRDGRDAERPERGRSGELCSAGSSSPSSERCPSTSSTSTSTSRSSSSSSARSSSPSGSPARRSGPHWRHRERSRSASPRGRRGSPVYAAASRDWPSLEAWAVDVHRFLLSRPGHSVPWGDVASAGFDVPSKFRSPFQSLASFLRDPDFRTLWTVKDQGRLELLALPPPELAHGRGCAGPDRMEPDVEAWATSVHRYLMCRPGHTAVAVGLRDVGLGVRNEWLGPQCRTAAFFKSPALQDLWTVNNVGPLCLTAIPGALEPWLEEQRRARDPDWHRYQGERGRMRKEREVPEWKDEGQHEWASVEDWAEDVHRLLLSHPKHTATWSDVMLSGLDIPTKFRGTLSLTGFLYRFGHLWTLSDPHRPKDQPLELTATPREDRSGRSRDRSRAGRCRGGSSRASRSPPRRQEPRRQQTRAGSSDGPEEQEGADYNGGADGASVGAWAEGRLQHSGCWPTVETWSKDVHRYLLAQPGHTCNAAQLCSAGIDLPFHMRKHGDRMVEVLAKNPEWRGLWTISRASAAQASLVFTAIPGALEALQRRQLLQELEKAKEGAQRAAAQLLAAQCSAGVAAGSGTGGDTGGGGGLSFTLAPGAGALAMALVTAQRGNSFLAPLPVRGAATAAAVEYSGPALAVQGGTSTPQPNALTTAPLVGAAIARADAASVVGVSRPALAAAVVAAKDLSRQLVRVDGGSEVHPLAAVLPGPPTAQQWREACRELAGRLLRGEAEHVTAAELRSVCERLAVLQRCSSKLAEWGLLPASCRPTRVFLLPQQRQALAELLSGTAVKDDIWREWSAELQLWRWDDERARELARTGALAAPGSAAEQLRAWAPLESAGAEPSLRAAPEPVPAGAEAATGVVAARFQDHAGGRLLPGPGPPDWPSVGAWAEAVHRCLLQQPDHSMDIRELFRHGLQVPDHFRNGLGITNFLYRFPDLWSLSDRNRPKGEPLKLIAKLPPGPEPRGPRLSASPPPSPRAPPDPLEGRGRSSSPSSTPLREPEPAELNPLTVSAEDEAPSASQGGSEDRPGPPGAPQLPPSAPAGAAAGDVVRVWAEDVHRHLLSLPGQSVWVQDLRRVGLGLPNWFHEGLPASRFLSGAGFRPLWTVCPKAAGQPLRIKAVDHTPPPPREPLQAPGSTQGPDGAQDPGGARGPPGPQPQRRDWASVEAWAEEVYRYLLTQPDHTAPAARLRDAGLGVPPAFLTHSGFRKSVSGFLHRFRALWRTNLVAALAFPAPVVLAPGPWHKLMFKEGQPRNQDMNQFFALALASAGASGQIMANTNDKKAKKNTLKLMGAAWCTAAALKANNVRKGTMRPEAGLAAGGVQALMGATFLWAGFRKD</sequence>
<organism evidence="2 3">
    <name type="scientific">Edaphochlamys debaryana</name>
    <dbReference type="NCBI Taxonomy" id="47281"/>
    <lineage>
        <taxon>Eukaryota</taxon>
        <taxon>Viridiplantae</taxon>
        <taxon>Chlorophyta</taxon>
        <taxon>core chlorophytes</taxon>
        <taxon>Chlorophyceae</taxon>
        <taxon>CS clade</taxon>
        <taxon>Chlamydomonadales</taxon>
        <taxon>Chlamydomonadales incertae sedis</taxon>
        <taxon>Edaphochlamys</taxon>
    </lineage>
</organism>